<dbReference type="FunFam" id="2.40.70.10:FF:000011">
    <property type="entry name" value="Aspartic protease"/>
    <property type="match status" value="1"/>
</dbReference>
<dbReference type="FunFam" id="2.40.70.10:FF:000023">
    <property type="entry name" value="Aspartic protease"/>
    <property type="match status" value="1"/>
</dbReference>
<dbReference type="GO" id="GO:0004190">
    <property type="term" value="F:aspartic-type endopeptidase activity"/>
    <property type="evidence" value="ECO:0007669"/>
    <property type="project" value="UniProtKB-KW"/>
</dbReference>
<keyword evidence="2 7" id="KW-0645">Protease</keyword>
<gene>
    <name evidence="11" type="ORF">YALI1_A02394g</name>
</gene>
<feature type="signal peptide" evidence="9">
    <location>
        <begin position="1"/>
        <end position="22"/>
    </location>
</feature>
<dbReference type="VEuPathDB" id="FungiDB:YALI1_A02394g"/>
<evidence type="ECO:0000256" key="6">
    <source>
        <dbReference type="PIRSR" id="PIRSR601461-1"/>
    </source>
</evidence>
<dbReference type="CDD" id="cd05474">
    <property type="entry name" value="SAP_like"/>
    <property type="match status" value="1"/>
</dbReference>
<evidence type="ECO:0000256" key="4">
    <source>
        <dbReference type="ARBA" id="ARBA00022750"/>
    </source>
</evidence>
<dbReference type="PANTHER" id="PTHR47966">
    <property type="entry name" value="BETA-SITE APP-CLEAVING ENZYME, ISOFORM A-RELATED"/>
    <property type="match status" value="1"/>
</dbReference>
<dbReference type="GO" id="GO:0006508">
    <property type="term" value="P:proteolysis"/>
    <property type="evidence" value="ECO:0007669"/>
    <property type="project" value="UniProtKB-KW"/>
</dbReference>
<dbReference type="Gene3D" id="2.40.70.10">
    <property type="entry name" value="Acid Proteases"/>
    <property type="match status" value="2"/>
</dbReference>
<name>A0A1D8N3D9_YARLL</name>
<dbReference type="Proteomes" id="UP000182444">
    <property type="component" value="Chromosome 1A"/>
</dbReference>
<organism evidence="11 12">
    <name type="scientific">Yarrowia lipolytica</name>
    <name type="common">Candida lipolytica</name>
    <dbReference type="NCBI Taxonomy" id="4952"/>
    <lineage>
        <taxon>Eukaryota</taxon>
        <taxon>Fungi</taxon>
        <taxon>Dikarya</taxon>
        <taxon>Ascomycota</taxon>
        <taxon>Saccharomycotina</taxon>
        <taxon>Dipodascomycetes</taxon>
        <taxon>Dipodascales</taxon>
        <taxon>Dipodascales incertae sedis</taxon>
        <taxon>Yarrowia</taxon>
    </lineage>
</organism>
<feature type="chain" id="PRO_5009110296" description="Peptidase A1 domain-containing protein" evidence="9">
    <location>
        <begin position="23"/>
        <end position="459"/>
    </location>
</feature>
<feature type="active site" evidence="6">
    <location>
        <position position="271"/>
    </location>
</feature>
<feature type="active site" evidence="6">
    <location>
        <position position="86"/>
    </location>
</feature>
<evidence type="ECO:0000313" key="12">
    <source>
        <dbReference type="Proteomes" id="UP000182444"/>
    </source>
</evidence>
<comment type="similarity">
    <text evidence="1 7">Belongs to the peptidase A1 family.</text>
</comment>
<protein>
    <recommendedName>
        <fullName evidence="10">Peptidase A1 domain-containing protein</fullName>
    </recommendedName>
</protein>
<sequence length="459" mass="49238">MKPVALLTSCVATFAVLNGAIAAPSAPKVLQIPVTKHHESAAEVNRTLALARRDGAYTETVHNKEFWYSISISLGTPAQQFNVLLDTGSSDLWVLSTEDSTDCANGACEFTGQFNAKSSSTYHYLNSDYSITYVTGSAHGDWVTDSLSVGPVTLSNFQFAVADKAVGNTAIFGISLEGSESLNHGQQPEYPNFPVQLKNQGFIDRIVYSLYLEDVNSPQGTLLLGGIDYAKFQGPLNVLQLQNANAFQVEYQGVGINGAGPYGQPHVAVLDSGTSYTFLPDDIYYTIFDQVGLSSQVNQNTGLNYVACNTRVTLAFDFGNGAIINVDSSELVLKLSDILGDPHNNQCVFGVSSNDNTHGITLLGDTFLRSAYVVYDIENKEVGIAQAVYTSNSNVQPVTGALGGQGQQQSQGQGQGQGQGKVRDSRVKARVRDNIPGMDNLLDQVSSNFEAPTPVLLFI</sequence>
<dbReference type="PRINTS" id="PR00792">
    <property type="entry name" value="PEPSIN"/>
</dbReference>
<dbReference type="PANTHER" id="PTHR47966:SF65">
    <property type="entry name" value="ASPARTIC-TYPE ENDOPEPTIDASE"/>
    <property type="match status" value="1"/>
</dbReference>
<proteinExistence type="inferred from homology"/>
<dbReference type="eggNOG" id="KOG1339">
    <property type="taxonomic scope" value="Eukaryota"/>
</dbReference>
<dbReference type="Pfam" id="PF00026">
    <property type="entry name" value="Asp"/>
    <property type="match status" value="1"/>
</dbReference>
<dbReference type="SUPFAM" id="SSF50630">
    <property type="entry name" value="Acid proteases"/>
    <property type="match status" value="1"/>
</dbReference>
<dbReference type="InterPro" id="IPR021109">
    <property type="entry name" value="Peptidase_aspartic_dom_sf"/>
</dbReference>
<dbReference type="KEGG" id="yli:2905730"/>
<dbReference type="GeneID" id="2905730"/>
<reference evidence="11 12" key="1">
    <citation type="journal article" date="2016" name="PLoS ONE">
        <title>Sequence Assembly of Yarrowia lipolytica Strain W29/CLIB89 Shows Transposable Element Diversity.</title>
        <authorList>
            <person name="Magnan C."/>
            <person name="Yu J."/>
            <person name="Chang I."/>
            <person name="Jahn E."/>
            <person name="Kanomata Y."/>
            <person name="Wu J."/>
            <person name="Zeller M."/>
            <person name="Oakes M."/>
            <person name="Baldi P."/>
            <person name="Sandmeyer S."/>
        </authorList>
    </citation>
    <scope>NUCLEOTIDE SEQUENCE [LARGE SCALE GENOMIC DNA]</scope>
    <source>
        <strain evidence="12">CLIB89(W29)</strain>
    </source>
</reference>
<dbReference type="InterPro" id="IPR033876">
    <property type="entry name" value="SAP-like"/>
</dbReference>
<feature type="region of interest" description="Disordered" evidence="8">
    <location>
        <begin position="399"/>
        <end position="426"/>
    </location>
</feature>
<evidence type="ECO:0000256" key="1">
    <source>
        <dbReference type="ARBA" id="ARBA00007447"/>
    </source>
</evidence>
<dbReference type="PROSITE" id="PS00141">
    <property type="entry name" value="ASP_PROTEASE"/>
    <property type="match status" value="2"/>
</dbReference>
<dbReference type="InterPro" id="IPR033121">
    <property type="entry name" value="PEPTIDASE_A1"/>
</dbReference>
<dbReference type="EMBL" id="CP017553">
    <property type="protein sequence ID" value="AOW00157.1"/>
    <property type="molecule type" value="Genomic_DNA"/>
</dbReference>
<accession>A0A1D8N3D9</accession>
<evidence type="ECO:0000313" key="11">
    <source>
        <dbReference type="EMBL" id="AOW00157.1"/>
    </source>
</evidence>
<dbReference type="PROSITE" id="PS51767">
    <property type="entry name" value="PEPTIDASE_A1"/>
    <property type="match status" value="1"/>
</dbReference>
<keyword evidence="4 7" id="KW-0064">Aspartyl protease</keyword>
<evidence type="ECO:0000256" key="9">
    <source>
        <dbReference type="SAM" id="SignalP"/>
    </source>
</evidence>
<evidence type="ECO:0000256" key="8">
    <source>
        <dbReference type="SAM" id="MobiDB-lite"/>
    </source>
</evidence>
<dbReference type="InterPro" id="IPR001969">
    <property type="entry name" value="Aspartic_peptidase_AS"/>
</dbReference>
<dbReference type="InterPro" id="IPR001461">
    <property type="entry name" value="Aspartic_peptidase_A1"/>
</dbReference>
<evidence type="ECO:0000256" key="5">
    <source>
        <dbReference type="ARBA" id="ARBA00022801"/>
    </source>
</evidence>
<evidence type="ECO:0000259" key="10">
    <source>
        <dbReference type="PROSITE" id="PS51767"/>
    </source>
</evidence>
<dbReference type="RefSeq" id="XP_499671.3">
    <property type="nucleotide sequence ID" value="XM_499671.3"/>
</dbReference>
<keyword evidence="5 7" id="KW-0378">Hydrolase</keyword>
<evidence type="ECO:0000256" key="3">
    <source>
        <dbReference type="ARBA" id="ARBA00022729"/>
    </source>
</evidence>
<evidence type="ECO:0000256" key="7">
    <source>
        <dbReference type="RuleBase" id="RU000454"/>
    </source>
</evidence>
<dbReference type="AlphaFoldDB" id="A0A1D8N3D9"/>
<evidence type="ECO:0000256" key="2">
    <source>
        <dbReference type="ARBA" id="ARBA00022670"/>
    </source>
</evidence>
<dbReference type="VEuPathDB" id="FungiDB:YALI0_A02002g"/>
<feature type="domain" description="Peptidase A1" evidence="10">
    <location>
        <begin position="68"/>
        <end position="385"/>
    </location>
</feature>
<keyword evidence="3 9" id="KW-0732">Signal</keyword>